<dbReference type="GO" id="GO:0030891">
    <property type="term" value="C:VCB complex"/>
    <property type="evidence" value="ECO:0000318"/>
    <property type="project" value="GO_Central"/>
</dbReference>
<reference evidence="6" key="3">
    <citation type="submission" date="2020-12" db="UniProtKB">
        <authorList>
            <consortium name="EnsemblPlants"/>
        </authorList>
    </citation>
    <scope>IDENTIFICATION</scope>
</reference>
<feature type="region of interest" description="Disordered" evidence="3">
    <location>
        <begin position="52"/>
        <end position="83"/>
    </location>
</feature>
<proteinExistence type="inferred from homology"/>
<dbReference type="RefSeq" id="XP_024366880.1">
    <property type="nucleotide sequence ID" value="XM_024511112.2"/>
</dbReference>
<dbReference type="Gramene" id="Pp3c2_9900V3.4">
    <property type="protein sequence ID" value="Pp3c2_9900V3.4"/>
    <property type="gene ID" value="Pp3c2_9900"/>
</dbReference>
<dbReference type="InterPro" id="IPR036104">
    <property type="entry name" value="BFN_sf"/>
</dbReference>
<dbReference type="RefSeq" id="XP_024366897.1">
    <property type="nucleotide sequence ID" value="XM_024511129.2"/>
</dbReference>
<dbReference type="PaxDb" id="3218-PP1S84_134V6.6"/>
<evidence type="ECO:0000313" key="5">
    <source>
        <dbReference type="EMBL" id="PNR59668.1"/>
    </source>
</evidence>
<dbReference type="EnsemblPlants" id="Pp3c2_9900V3.7">
    <property type="protein sequence ID" value="Pp3c2_9900V3.7"/>
    <property type="gene ID" value="Pp3c2_9900"/>
</dbReference>
<keyword evidence="7" id="KW-1185">Reference proteome</keyword>
<dbReference type="EnsemblPlants" id="Pp3c2_9900V3.4">
    <property type="protein sequence ID" value="Pp3c2_9900V3.4"/>
    <property type="gene ID" value="Pp3c2_9900"/>
</dbReference>
<dbReference type="RefSeq" id="XP_024366905.1">
    <property type="nucleotide sequence ID" value="XM_024511137.2"/>
</dbReference>
<dbReference type="GO" id="GO:0004518">
    <property type="term" value="F:nuclease activity"/>
    <property type="evidence" value="ECO:0007669"/>
    <property type="project" value="InterPro"/>
</dbReference>
<gene>
    <name evidence="6" type="primary">LOC112278068</name>
    <name evidence="5" type="ORF">PHYPA_002460</name>
</gene>
<dbReference type="OrthoDB" id="566255at2759"/>
<comment type="similarity">
    <text evidence="1">Belongs to the bifunctional nuclease family.</text>
</comment>
<evidence type="ECO:0000256" key="1">
    <source>
        <dbReference type="ARBA" id="ARBA00009095"/>
    </source>
</evidence>
<evidence type="ECO:0000256" key="3">
    <source>
        <dbReference type="SAM" id="MobiDB-lite"/>
    </source>
</evidence>
<accession>A0A2K1L0V9</accession>
<dbReference type="Gramene" id="Pp3c2_9900V3.1">
    <property type="protein sequence ID" value="Pp3c2_9900V3.1"/>
    <property type="gene ID" value="Pp3c2_9900"/>
</dbReference>
<dbReference type="SUPFAM" id="SSF103256">
    <property type="entry name" value="Hypothetical protein TM0160"/>
    <property type="match status" value="1"/>
</dbReference>
<dbReference type="Gramene" id="Pp3c2_9900V3.7">
    <property type="protein sequence ID" value="Pp3c2_9900V3.7"/>
    <property type="gene ID" value="Pp3c2_9900"/>
</dbReference>
<dbReference type="EnsemblPlants" id="Pp3c2_9900V3.6">
    <property type="protein sequence ID" value="Pp3c2_9900V3.6"/>
    <property type="gene ID" value="Pp3c2_9900"/>
</dbReference>
<dbReference type="KEGG" id="ppp:112278068"/>
<dbReference type="PANTHER" id="PTHR15160">
    <property type="entry name" value="VON HIPPEL-LINDAU PROTEIN"/>
    <property type="match status" value="1"/>
</dbReference>
<protein>
    <recommendedName>
        <fullName evidence="4">BFN domain-containing protein</fullName>
    </recommendedName>
</protein>
<dbReference type="Gramene" id="Pp3c2_9900V3.5">
    <property type="protein sequence ID" value="Pp3c2_9900V3.5"/>
    <property type="gene ID" value="Pp3c2_9900"/>
</dbReference>
<organism evidence="5">
    <name type="scientific">Physcomitrium patens</name>
    <name type="common">Spreading-leaved earth moss</name>
    <name type="synonym">Physcomitrella patens</name>
    <dbReference type="NCBI Taxonomy" id="3218"/>
    <lineage>
        <taxon>Eukaryota</taxon>
        <taxon>Viridiplantae</taxon>
        <taxon>Streptophyta</taxon>
        <taxon>Embryophyta</taxon>
        <taxon>Bryophyta</taxon>
        <taxon>Bryophytina</taxon>
        <taxon>Bryopsida</taxon>
        <taxon>Funariidae</taxon>
        <taxon>Funariales</taxon>
        <taxon>Funariaceae</taxon>
        <taxon>Physcomitrium</taxon>
    </lineage>
</organism>
<evidence type="ECO:0000259" key="4">
    <source>
        <dbReference type="PROSITE" id="PS51658"/>
    </source>
</evidence>
<dbReference type="GO" id="GO:0016567">
    <property type="term" value="P:protein ubiquitination"/>
    <property type="evidence" value="ECO:0000318"/>
    <property type="project" value="GO_Central"/>
</dbReference>
<dbReference type="Gramene" id="Pp3c2_9900V3.6">
    <property type="protein sequence ID" value="Pp3c2_9900V3.6"/>
    <property type="gene ID" value="Pp3c2_9900"/>
</dbReference>
<dbReference type="PANTHER" id="PTHR15160:SF3">
    <property type="entry name" value="BIFUNCTIONAL NUCLEASE 1"/>
    <property type="match status" value="1"/>
</dbReference>
<dbReference type="AlphaFoldDB" id="A0A2K1L0V9"/>
<dbReference type="EnsemblPlants" id="Pp3c2_9900V3.3">
    <property type="protein sequence ID" value="Pp3c2_9900V3.3"/>
    <property type="gene ID" value="Pp3c2_9900"/>
</dbReference>
<dbReference type="InterPro" id="IPR003729">
    <property type="entry name" value="Bi_nuclease_dom"/>
</dbReference>
<dbReference type="PROSITE" id="PS51658">
    <property type="entry name" value="BFN"/>
    <property type="match status" value="1"/>
</dbReference>
<feature type="domain" description="BFN" evidence="4">
    <location>
        <begin position="120"/>
        <end position="256"/>
    </location>
</feature>
<dbReference type="RefSeq" id="XP_024366889.1">
    <property type="nucleotide sequence ID" value="XM_024511121.2"/>
</dbReference>
<dbReference type="Proteomes" id="UP000006727">
    <property type="component" value="Chromosome 2"/>
</dbReference>
<dbReference type="STRING" id="3218.A0A2K1L0V9"/>
<dbReference type="FunCoup" id="A0A2K1L0V9">
    <property type="interactions" value="390"/>
</dbReference>
<dbReference type="Pfam" id="PF02577">
    <property type="entry name" value="BFN_dom"/>
    <property type="match status" value="1"/>
</dbReference>
<comment type="function">
    <text evidence="2">Bifunctional nuclease with both RNase and DNase activities. Involved in basal defense response. Participates in abscisic acid-derived callose deposition following infection by a necrotrophic pathogen.</text>
</comment>
<dbReference type="EnsemblPlants" id="Pp3c2_9900V3.1">
    <property type="protein sequence ID" value="Pp3c2_9900V3.1"/>
    <property type="gene ID" value="Pp3c2_9900"/>
</dbReference>
<evidence type="ECO:0000313" key="6">
    <source>
        <dbReference type="EnsemblPlants" id="Pp3c2_9900V3.1"/>
    </source>
</evidence>
<evidence type="ECO:0000256" key="2">
    <source>
        <dbReference type="ARBA" id="ARBA00025428"/>
    </source>
</evidence>
<dbReference type="OMA" id="MRRMACG"/>
<reference evidence="5 7" key="1">
    <citation type="journal article" date="2008" name="Science">
        <title>The Physcomitrella genome reveals evolutionary insights into the conquest of land by plants.</title>
        <authorList>
            <person name="Rensing S."/>
            <person name="Lang D."/>
            <person name="Zimmer A."/>
            <person name="Terry A."/>
            <person name="Salamov A."/>
            <person name="Shapiro H."/>
            <person name="Nishiyama T."/>
            <person name="Perroud P.-F."/>
            <person name="Lindquist E."/>
            <person name="Kamisugi Y."/>
            <person name="Tanahashi T."/>
            <person name="Sakakibara K."/>
            <person name="Fujita T."/>
            <person name="Oishi K."/>
            <person name="Shin-I T."/>
            <person name="Kuroki Y."/>
            <person name="Toyoda A."/>
            <person name="Suzuki Y."/>
            <person name="Hashimoto A."/>
            <person name="Yamaguchi K."/>
            <person name="Sugano A."/>
            <person name="Kohara Y."/>
            <person name="Fujiyama A."/>
            <person name="Anterola A."/>
            <person name="Aoki S."/>
            <person name="Ashton N."/>
            <person name="Barbazuk W.B."/>
            <person name="Barker E."/>
            <person name="Bennetzen J."/>
            <person name="Bezanilla M."/>
            <person name="Blankenship R."/>
            <person name="Cho S.H."/>
            <person name="Dutcher S."/>
            <person name="Estelle M."/>
            <person name="Fawcett J.A."/>
            <person name="Gundlach H."/>
            <person name="Hanada K."/>
            <person name="Heyl A."/>
            <person name="Hicks K.A."/>
            <person name="Hugh J."/>
            <person name="Lohr M."/>
            <person name="Mayer K."/>
            <person name="Melkozernov A."/>
            <person name="Murata T."/>
            <person name="Nelson D."/>
            <person name="Pils B."/>
            <person name="Prigge M."/>
            <person name="Reiss B."/>
            <person name="Renner T."/>
            <person name="Rombauts S."/>
            <person name="Rushton P."/>
            <person name="Sanderfoot A."/>
            <person name="Schween G."/>
            <person name="Shiu S.-H."/>
            <person name="Stueber K."/>
            <person name="Theodoulou F.L."/>
            <person name="Tu H."/>
            <person name="Van de Peer Y."/>
            <person name="Verrier P.J."/>
            <person name="Waters E."/>
            <person name="Wood A."/>
            <person name="Yang L."/>
            <person name="Cove D."/>
            <person name="Cuming A."/>
            <person name="Hasebe M."/>
            <person name="Lucas S."/>
            <person name="Mishler D.B."/>
            <person name="Reski R."/>
            <person name="Grigoriev I."/>
            <person name="Quatrano R.S."/>
            <person name="Boore J.L."/>
        </authorList>
    </citation>
    <scope>NUCLEOTIDE SEQUENCE [LARGE SCALE GENOMIC DNA]</scope>
    <source>
        <strain evidence="6 7">cv. Gransden 2004</strain>
    </source>
</reference>
<feature type="compositionally biased region" description="Low complexity" evidence="3">
    <location>
        <begin position="59"/>
        <end position="76"/>
    </location>
</feature>
<dbReference type="EnsemblPlants" id="Pp3c2_9900V3.2">
    <property type="protein sequence ID" value="Pp3c2_9900V3.2"/>
    <property type="gene ID" value="Pp3c2_9900"/>
</dbReference>
<reference evidence="5 7" key="2">
    <citation type="journal article" date="2018" name="Plant J.">
        <title>The Physcomitrella patens chromosome-scale assembly reveals moss genome structure and evolution.</title>
        <authorList>
            <person name="Lang D."/>
            <person name="Ullrich K.K."/>
            <person name="Murat F."/>
            <person name="Fuchs J."/>
            <person name="Jenkins J."/>
            <person name="Haas F.B."/>
            <person name="Piednoel M."/>
            <person name="Gundlach H."/>
            <person name="Van Bel M."/>
            <person name="Meyberg R."/>
            <person name="Vives C."/>
            <person name="Morata J."/>
            <person name="Symeonidi A."/>
            <person name="Hiss M."/>
            <person name="Muchero W."/>
            <person name="Kamisugi Y."/>
            <person name="Saleh O."/>
            <person name="Blanc G."/>
            <person name="Decker E.L."/>
            <person name="van Gessel N."/>
            <person name="Grimwood J."/>
            <person name="Hayes R.D."/>
            <person name="Graham S.W."/>
            <person name="Gunter L.E."/>
            <person name="McDaniel S.F."/>
            <person name="Hoernstein S.N.W."/>
            <person name="Larsson A."/>
            <person name="Li F.W."/>
            <person name="Perroud P.F."/>
            <person name="Phillips J."/>
            <person name="Ranjan P."/>
            <person name="Rokshar D.S."/>
            <person name="Rothfels C.J."/>
            <person name="Schneider L."/>
            <person name="Shu S."/>
            <person name="Stevenson D.W."/>
            <person name="Thummler F."/>
            <person name="Tillich M."/>
            <person name="Villarreal Aguilar J.C."/>
            <person name="Widiez T."/>
            <person name="Wong G.K."/>
            <person name="Wymore A."/>
            <person name="Zhang Y."/>
            <person name="Zimmer A.D."/>
            <person name="Quatrano R.S."/>
            <person name="Mayer K.F.X."/>
            <person name="Goodstein D."/>
            <person name="Casacuberta J.M."/>
            <person name="Vandepoele K."/>
            <person name="Reski R."/>
            <person name="Cuming A.C."/>
            <person name="Tuskan G.A."/>
            <person name="Maumus F."/>
            <person name="Salse J."/>
            <person name="Schmutz J."/>
            <person name="Rensing S.A."/>
        </authorList>
    </citation>
    <scope>NUCLEOTIDE SEQUENCE [LARGE SCALE GENOMIC DNA]</scope>
    <source>
        <strain evidence="6 7">cv. Gransden 2004</strain>
    </source>
</reference>
<evidence type="ECO:0000313" key="7">
    <source>
        <dbReference type="Proteomes" id="UP000006727"/>
    </source>
</evidence>
<name>A0A2K1L0V9_PHYPA</name>
<dbReference type="Gramene" id="Pp3c2_9900V3.2">
    <property type="protein sequence ID" value="Pp3c2_9900V3.2"/>
    <property type="gene ID" value="Pp3c2_9900"/>
</dbReference>
<dbReference type="RefSeq" id="XP_073388437.1">
    <property type="nucleotide sequence ID" value="XM_073532336.1"/>
</dbReference>
<sequence length="325" mass="35706">MATPATAMSLLHSHTMVGFHRSKHGPCTFSSARNSLLRTAVLGGGMVSRCAPPLVPAKSTSSRSSTRRNSSMSFNNGSMAENFSENDEDYADSTIVEALEVKSGPDGFIIKMRDGNLVKCVHNKPAERGKLPVYAPQPAIVLQLNDGSNLMLPIIVLELPSIMLLEAVRNVNISRPTVYQVMSKMLEVSGYKAKVVRVTKRVNEAYFARVYLVKDGDETTTVSLDIRPSDAINLAVRCNVPIQVNKELALGDGVRVVSEPEKLPSSIVTKNGQVITDMDKALAGDCQDAKEFIIIRNMYIAAVEERFIDAAKLRDELHQFRNNQR</sequence>
<dbReference type="RefSeq" id="XP_024366871.1">
    <property type="nucleotide sequence ID" value="XM_024511103.2"/>
</dbReference>
<dbReference type="Gene3D" id="3.10.690.10">
    <property type="entry name" value="Bifunctional nuclease domain"/>
    <property type="match status" value="1"/>
</dbReference>
<dbReference type="Gramene" id="Pp3c2_9900V3.3">
    <property type="protein sequence ID" value="Pp3c2_9900V3.3"/>
    <property type="gene ID" value="Pp3c2_9900"/>
</dbReference>
<dbReference type="EnsemblPlants" id="Pp3c2_9900V3.5">
    <property type="protein sequence ID" value="Pp3c2_9900V3.5"/>
    <property type="gene ID" value="Pp3c2_9900"/>
</dbReference>
<dbReference type="EMBL" id="ABEU02000002">
    <property type="protein sequence ID" value="PNR59668.1"/>
    <property type="molecule type" value="Genomic_DNA"/>
</dbReference>
<dbReference type="RefSeq" id="XP_024366922.1">
    <property type="nucleotide sequence ID" value="XM_024511154.2"/>
</dbReference>
<dbReference type="GO" id="GO:0005634">
    <property type="term" value="C:nucleus"/>
    <property type="evidence" value="ECO:0000318"/>
    <property type="project" value="GO_Central"/>
</dbReference>
<dbReference type="GeneID" id="112278068"/>
<dbReference type="RefSeq" id="XP_024366914.1">
    <property type="nucleotide sequence ID" value="XM_024511146.2"/>
</dbReference>